<dbReference type="InterPro" id="IPR036388">
    <property type="entry name" value="WH-like_DNA-bd_sf"/>
</dbReference>
<dbReference type="EMBL" id="CP038150">
    <property type="protein sequence ID" value="QBR02096.1"/>
    <property type="molecule type" value="Genomic_DNA"/>
</dbReference>
<dbReference type="GO" id="GO:0006355">
    <property type="term" value="P:regulation of DNA-templated transcription"/>
    <property type="evidence" value="ECO:0007669"/>
    <property type="project" value="InterPro"/>
</dbReference>
<dbReference type="PROSITE" id="PS50043">
    <property type="entry name" value="HTH_LUXR_2"/>
    <property type="match status" value="1"/>
</dbReference>
<dbReference type="SMART" id="SM00421">
    <property type="entry name" value="HTH_LUXR"/>
    <property type="match status" value="1"/>
</dbReference>
<feature type="domain" description="Response regulatory" evidence="6">
    <location>
        <begin position="16"/>
        <end position="130"/>
    </location>
</feature>
<dbReference type="Pfam" id="PF00072">
    <property type="entry name" value="Response_reg"/>
    <property type="match status" value="1"/>
</dbReference>
<feature type="domain" description="HTH luxR-type" evidence="5">
    <location>
        <begin position="146"/>
        <end position="211"/>
    </location>
</feature>
<evidence type="ECO:0000256" key="4">
    <source>
        <dbReference type="PROSITE-ProRule" id="PRU00169"/>
    </source>
</evidence>
<gene>
    <name evidence="7" type="ORF">E1956_33835</name>
</gene>
<dbReference type="PROSITE" id="PS50110">
    <property type="entry name" value="RESPONSE_REGULATORY"/>
    <property type="match status" value="1"/>
</dbReference>
<dbReference type="SUPFAM" id="SSF52172">
    <property type="entry name" value="CheY-like"/>
    <property type="match status" value="1"/>
</dbReference>
<dbReference type="PANTHER" id="PTHR44688:SF16">
    <property type="entry name" value="DNA-BINDING TRANSCRIPTIONAL ACTIVATOR DEVR_DOSR"/>
    <property type="match status" value="1"/>
</dbReference>
<protein>
    <submittedName>
        <fullName evidence="7">Response regulator transcription factor</fullName>
    </submittedName>
</protein>
<evidence type="ECO:0000313" key="7">
    <source>
        <dbReference type="EMBL" id="QBR02096.1"/>
    </source>
</evidence>
<dbReference type="SMART" id="SM00448">
    <property type="entry name" value="REC"/>
    <property type="match status" value="1"/>
</dbReference>
<dbReference type="InterPro" id="IPR011006">
    <property type="entry name" value="CheY-like_superfamily"/>
</dbReference>
<evidence type="ECO:0000256" key="3">
    <source>
        <dbReference type="ARBA" id="ARBA00023163"/>
    </source>
</evidence>
<keyword evidence="8" id="KW-1185">Reference proteome</keyword>
<organism evidence="7 8">
    <name type="scientific">Paraburkholderia pallida</name>
    <dbReference type="NCBI Taxonomy" id="2547399"/>
    <lineage>
        <taxon>Bacteria</taxon>
        <taxon>Pseudomonadati</taxon>
        <taxon>Pseudomonadota</taxon>
        <taxon>Betaproteobacteria</taxon>
        <taxon>Burkholderiales</taxon>
        <taxon>Burkholderiaceae</taxon>
        <taxon>Paraburkholderia</taxon>
    </lineage>
</organism>
<dbReference type="GO" id="GO:0000160">
    <property type="term" value="P:phosphorelay signal transduction system"/>
    <property type="evidence" value="ECO:0007669"/>
    <property type="project" value="InterPro"/>
</dbReference>
<dbReference type="PRINTS" id="PR00038">
    <property type="entry name" value="HTHLUXR"/>
</dbReference>
<dbReference type="InterPro" id="IPR001789">
    <property type="entry name" value="Sig_transdc_resp-reg_receiver"/>
</dbReference>
<proteinExistence type="predicted"/>
<dbReference type="GO" id="GO:0003677">
    <property type="term" value="F:DNA binding"/>
    <property type="evidence" value="ECO:0007669"/>
    <property type="project" value="UniProtKB-KW"/>
</dbReference>
<reference evidence="7 8" key="1">
    <citation type="submission" date="2019-03" db="EMBL/GenBank/DDBJ databases">
        <title>Paraburkholderia sp. 7MH5, isolated from subtropical forest soil.</title>
        <authorList>
            <person name="Gao Z.-H."/>
            <person name="Qiu L.-H."/>
        </authorList>
    </citation>
    <scope>NUCLEOTIDE SEQUENCE [LARGE SCALE GENOMIC DNA]</scope>
    <source>
        <strain evidence="7 8">7MH5</strain>
    </source>
</reference>
<dbReference type="KEGG" id="ppai:E1956_33835"/>
<dbReference type="Gene3D" id="3.40.50.2300">
    <property type="match status" value="1"/>
</dbReference>
<sequence length="221" mass="24484">MDTVPNDARPAAAGPIAYVIDDDESQRKALSSLLRSTGMRAEVFGSCDEFLRFERPEVPSCLVLDVRLQGYSGLVFQDQQAHRHNPIPIVFITAHGDVWMCAKAMKSGAVDFLTKPLRDQEVLDAVALGIERDSERRRSLAAHADLQQRYATLTPREREVMSHVLRGSLNKQIAADLALSEVTVKMHRGQVMHKMGSRSVADLVQKAGLLGLARFQPDPAR</sequence>
<evidence type="ECO:0000259" key="5">
    <source>
        <dbReference type="PROSITE" id="PS50043"/>
    </source>
</evidence>
<evidence type="ECO:0000256" key="2">
    <source>
        <dbReference type="ARBA" id="ARBA00023125"/>
    </source>
</evidence>
<feature type="modified residue" description="4-aspartylphosphate" evidence="4">
    <location>
        <position position="65"/>
    </location>
</feature>
<keyword evidence="1" id="KW-0805">Transcription regulation</keyword>
<name>A0A4P7D0E1_9BURK</name>
<evidence type="ECO:0000313" key="8">
    <source>
        <dbReference type="Proteomes" id="UP000295727"/>
    </source>
</evidence>
<dbReference type="InterPro" id="IPR000792">
    <property type="entry name" value="Tscrpt_reg_LuxR_C"/>
</dbReference>
<dbReference type="PANTHER" id="PTHR44688">
    <property type="entry name" value="DNA-BINDING TRANSCRIPTIONAL ACTIVATOR DEVR_DOSR"/>
    <property type="match status" value="1"/>
</dbReference>
<dbReference type="RefSeq" id="WP_134757390.1">
    <property type="nucleotide sequence ID" value="NZ_CP038150.1"/>
</dbReference>
<dbReference type="CDD" id="cd06170">
    <property type="entry name" value="LuxR_C_like"/>
    <property type="match status" value="1"/>
</dbReference>
<keyword evidence="2" id="KW-0238">DNA-binding</keyword>
<keyword evidence="3" id="KW-0804">Transcription</keyword>
<evidence type="ECO:0000259" key="6">
    <source>
        <dbReference type="PROSITE" id="PS50110"/>
    </source>
</evidence>
<dbReference type="OrthoDB" id="9802186at2"/>
<dbReference type="AlphaFoldDB" id="A0A4P7D0E1"/>
<dbReference type="Pfam" id="PF00196">
    <property type="entry name" value="GerE"/>
    <property type="match status" value="1"/>
</dbReference>
<evidence type="ECO:0000256" key="1">
    <source>
        <dbReference type="ARBA" id="ARBA00023015"/>
    </source>
</evidence>
<keyword evidence="4" id="KW-0597">Phosphoprotein</keyword>
<dbReference type="Proteomes" id="UP000295727">
    <property type="component" value="Chromosome 3"/>
</dbReference>
<accession>A0A4P7D0E1</accession>
<dbReference type="Gene3D" id="1.10.10.10">
    <property type="entry name" value="Winged helix-like DNA-binding domain superfamily/Winged helix DNA-binding domain"/>
    <property type="match status" value="1"/>
</dbReference>